<dbReference type="InterPro" id="IPR001533">
    <property type="entry name" value="Pterin_deHydtase"/>
</dbReference>
<dbReference type="EMBL" id="KV453911">
    <property type="protein sequence ID" value="ODV79648.1"/>
    <property type="molecule type" value="Genomic_DNA"/>
</dbReference>
<accession>A0A1E4SJH7</accession>
<dbReference type="AlphaFoldDB" id="A0A1E4SJH7"/>
<evidence type="ECO:0000313" key="7">
    <source>
        <dbReference type="Proteomes" id="UP000094285"/>
    </source>
</evidence>
<dbReference type="CDD" id="cd00488">
    <property type="entry name" value="PCD_DCoH"/>
    <property type="match status" value="1"/>
</dbReference>
<keyword evidence="4" id="KW-0456">Lyase</keyword>
<dbReference type="GeneID" id="30982413"/>
<dbReference type="Proteomes" id="UP000094285">
    <property type="component" value="Unassembled WGS sequence"/>
</dbReference>
<evidence type="ECO:0000256" key="1">
    <source>
        <dbReference type="ARBA" id="ARBA00001554"/>
    </source>
</evidence>
<dbReference type="EC" id="4.2.1.96" evidence="3"/>
<feature type="non-terminal residue" evidence="6">
    <location>
        <position position="68"/>
    </location>
</feature>
<dbReference type="RefSeq" id="XP_020064770.1">
    <property type="nucleotide sequence ID" value="XM_020208276.1"/>
</dbReference>
<protein>
    <recommendedName>
        <fullName evidence="3">4a-hydroxytetrahydrobiopterin dehydratase</fullName>
        <ecNumber evidence="3">4.2.1.96</ecNumber>
    </recommendedName>
    <alternativeName>
        <fullName evidence="5">4-alpha-hydroxy-tetrahydropterin dehydratase</fullName>
    </alternativeName>
</protein>
<evidence type="ECO:0000256" key="5">
    <source>
        <dbReference type="ARBA" id="ARBA00030497"/>
    </source>
</evidence>
<organism evidence="6 7">
    <name type="scientific">Suhomyces tanzawaensis NRRL Y-17324</name>
    <dbReference type="NCBI Taxonomy" id="984487"/>
    <lineage>
        <taxon>Eukaryota</taxon>
        <taxon>Fungi</taxon>
        <taxon>Dikarya</taxon>
        <taxon>Ascomycota</taxon>
        <taxon>Saccharomycotina</taxon>
        <taxon>Pichiomycetes</taxon>
        <taxon>Debaryomycetaceae</taxon>
        <taxon>Suhomyces</taxon>
    </lineage>
</organism>
<evidence type="ECO:0000256" key="3">
    <source>
        <dbReference type="ARBA" id="ARBA00013252"/>
    </source>
</evidence>
<dbReference type="PANTHER" id="PTHR12599:SF0">
    <property type="entry name" value="PTERIN-4-ALPHA-CARBINOLAMINE DEHYDRATASE"/>
    <property type="match status" value="1"/>
</dbReference>
<dbReference type="Gene3D" id="3.30.1360.20">
    <property type="entry name" value="Transcriptional coactivator/pterin dehydratase"/>
    <property type="match status" value="1"/>
</dbReference>
<gene>
    <name evidence="6" type="ORF">CANTADRAFT_29184</name>
</gene>
<evidence type="ECO:0000313" key="6">
    <source>
        <dbReference type="EMBL" id="ODV79648.1"/>
    </source>
</evidence>
<comment type="catalytic activity">
    <reaction evidence="1">
        <text>(4aS,6R)-4a-hydroxy-L-erythro-5,6,7,8-tetrahydrobiopterin = (6R)-L-erythro-6,7-dihydrobiopterin + H2O</text>
        <dbReference type="Rhea" id="RHEA:11920"/>
        <dbReference type="ChEBI" id="CHEBI:15377"/>
        <dbReference type="ChEBI" id="CHEBI:15642"/>
        <dbReference type="ChEBI" id="CHEBI:43120"/>
        <dbReference type="EC" id="4.2.1.96"/>
    </reaction>
</comment>
<feature type="non-terminal residue" evidence="6">
    <location>
        <position position="1"/>
    </location>
</feature>
<dbReference type="PANTHER" id="PTHR12599">
    <property type="entry name" value="PTERIN-4-ALPHA-CARBINOLAMINE DEHYDRATASE"/>
    <property type="match status" value="1"/>
</dbReference>
<dbReference type="STRING" id="984487.A0A1E4SJH7"/>
<proteinExistence type="inferred from homology"/>
<evidence type="ECO:0000256" key="4">
    <source>
        <dbReference type="ARBA" id="ARBA00023239"/>
    </source>
</evidence>
<name>A0A1E4SJH7_9ASCO</name>
<dbReference type="InterPro" id="IPR036428">
    <property type="entry name" value="PCD_sf"/>
</dbReference>
<reference evidence="7" key="1">
    <citation type="submission" date="2016-05" db="EMBL/GenBank/DDBJ databases">
        <title>Comparative genomics of biotechnologically important yeasts.</title>
        <authorList>
            <consortium name="DOE Joint Genome Institute"/>
            <person name="Riley R."/>
            <person name="Haridas S."/>
            <person name="Wolfe K.H."/>
            <person name="Lopes M.R."/>
            <person name="Hittinger C.T."/>
            <person name="Goker M."/>
            <person name="Salamov A."/>
            <person name="Wisecaver J."/>
            <person name="Long T.M."/>
            <person name="Aerts A.L."/>
            <person name="Barry K."/>
            <person name="Choi C."/>
            <person name="Clum A."/>
            <person name="Coughlan A.Y."/>
            <person name="Deshpande S."/>
            <person name="Douglass A.P."/>
            <person name="Hanson S.J."/>
            <person name="Klenk H.-P."/>
            <person name="Labutti K."/>
            <person name="Lapidus A."/>
            <person name="Lindquist E."/>
            <person name="Lipzen A."/>
            <person name="Meier-Kolthoff J.P."/>
            <person name="Ohm R.A."/>
            <person name="Otillar R.P."/>
            <person name="Pangilinan J."/>
            <person name="Peng Y."/>
            <person name="Rokas A."/>
            <person name="Rosa C.A."/>
            <person name="Scheuner C."/>
            <person name="Sibirny A.A."/>
            <person name="Slot J.C."/>
            <person name="Stielow J.B."/>
            <person name="Sun H."/>
            <person name="Kurtzman C.P."/>
            <person name="Blackwell M."/>
            <person name="Grigoriev I.V."/>
            <person name="Jeffries T.W."/>
        </authorList>
    </citation>
    <scope>NUCLEOTIDE SEQUENCE [LARGE SCALE GENOMIC DNA]</scope>
    <source>
        <strain evidence="7">NRRL Y-17324</strain>
    </source>
</reference>
<comment type="similarity">
    <text evidence="2">Belongs to the pterin-4-alpha-carbinolamine dehydratase family.</text>
</comment>
<dbReference type="Pfam" id="PF01329">
    <property type="entry name" value="Pterin_4a"/>
    <property type="match status" value="1"/>
</dbReference>
<evidence type="ECO:0000256" key="2">
    <source>
        <dbReference type="ARBA" id="ARBA00006472"/>
    </source>
</evidence>
<dbReference type="OrthoDB" id="277398at2759"/>
<keyword evidence="7" id="KW-1185">Reference proteome</keyword>
<dbReference type="GO" id="GO:0008124">
    <property type="term" value="F:4-alpha-hydroxytetrahydrobiopterin dehydratase activity"/>
    <property type="evidence" value="ECO:0007669"/>
    <property type="project" value="UniProtKB-EC"/>
</dbReference>
<dbReference type="GO" id="GO:0006729">
    <property type="term" value="P:tetrahydrobiopterin biosynthetic process"/>
    <property type="evidence" value="ECO:0007669"/>
    <property type="project" value="InterPro"/>
</dbReference>
<sequence>LQADYKFGSFAKTWKFLNSIVIPAHTLKHHPTITTTYNKVKIELTTHDQGNKITSLDFKLAELINQTY</sequence>
<dbReference type="SUPFAM" id="SSF55248">
    <property type="entry name" value="PCD-like"/>
    <property type="match status" value="1"/>
</dbReference>